<dbReference type="GO" id="GO:0004523">
    <property type="term" value="F:RNA-DNA hybrid ribonuclease activity"/>
    <property type="evidence" value="ECO:0007669"/>
    <property type="project" value="InterPro"/>
</dbReference>
<dbReference type="Pfam" id="PF13456">
    <property type="entry name" value="RVT_3"/>
    <property type="match status" value="1"/>
</dbReference>
<dbReference type="InterPro" id="IPR002156">
    <property type="entry name" value="RNaseH_domain"/>
</dbReference>
<protein>
    <recommendedName>
        <fullName evidence="1">RNase H type-1 domain-containing protein</fullName>
    </recommendedName>
</protein>
<sequence>MLDEGFAVVRGYICYHNGGWIIEFCRYLGNCTMTEAELWEILDGLNLLLKRGFD</sequence>
<feature type="non-terminal residue" evidence="2">
    <location>
        <position position="54"/>
    </location>
</feature>
<comment type="caution">
    <text evidence="2">The sequence shown here is derived from an EMBL/GenBank/DDBJ whole genome shotgun (WGS) entry which is preliminary data.</text>
</comment>
<keyword evidence="3" id="KW-1185">Reference proteome</keyword>
<evidence type="ECO:0000313" key="3">
    <source>
        <dbReference type="Proteomes" id="UP000593560"/>
    </source>
</evidence>
<dbReference type="EMBL" id="JABFAD010000006">
    <property type="protein sequence ID" value="MBA0801443.1"/>
    <property type="molecule type" value="Genomic_DNA"/>
</dbReference>
<gene>
    <name evidence="2" type="ORF">Gohar_011809</name>
</gene>
<organism evidence="2 3">
    <name type="scientific">Gossypium harknessii</name>
    <dbReference type="NCBI Taxonomy" id="34285"/>
    <lineage>
        <taxon>Eukaryota</taxon>
        <taxon>Viridiplantae</taxon>
        <taxon>Streptophyta</taxon>
        <taxon>Embryophyta</taxon>
        <taxon>Tracheophyta</taxon>
        <taxon>Spermatophyta</taxon>
        <taxon>Magnoliopsida</taxon>
        <taxon>eudicotyledons</taxon>
        <taxon>Gunneridae</taxon>
        <taxon>Pentapetalae</taxon>
        <taxon>rosids</taxon>
        <taxon>malvids</taxon>
        <taxon>Malvales</taxon>
        <taxon>Malvaceae</taxon>
        <taxon>Malvoideae</taxon>
        <taxon>Gossypium</taxon>
    </lineage>
</organism>
<dbReference type="GO" id="GO:0003676">
    <property type="term" value="F:nucleic acid binding"/>
    <property type="evidence" value="ECO:0007669"/>
    <property type="project" value="InterPro"/>
</dbReference>
<feature type="domain" description="RNase H type-1" evidence="1">
    <location>
        <begin position="5"/>
        <end position="53"/>
    </location>
</feature>
<dbReference type="AlphaFoldDB" id="A0A7J9GV41"/>
<reference evidence="2 3" key="1">
    <citation type="journal article" date="2019" name="Genome Biol. Evol.">
        <title>Insights into the evolution of the New World diploid cottons (Gossypium, subgenus Houzingenia) based on genome sequencing.</title>
        <authorList>
            <person name="Grover C.E."/>
            <person name="Arick M.A. 2nd"/>
            <person name="Thrash A."/>
            <person name="Conover J.L."/>
            <person name="Sanders W.S."/>
            <person name="Peterson D.G."/>
            <person name="Frelichowski J.E."/>
            <person name="Scheffler J.A."/>
            <person name="Scheffler B.E."/>
            <person name="Wendel J.F."/>
        </authorList>
    </citation>
    <scope>NUCLEOTIDE SEQUENCE [LARGE SCALE GENOMIC DNA]</scope>
    <source>
        <strain evidence="2">0</strain>
        <tissue evidence="2">Leaf</tissue>
    </source>
</reference>
<evidence type="ECO:0000259" key="1">
    <source>
        <dbReference type="Pfam" id="PF13456"/>
    </source>
</evidence>
<dbReference type="OrthoDB" id="999300at2759"/>
<proteinExistence type="predicted"/>
<name>A0A7J9GV41_9ROSI</name>
<evidence type="ECO:0000313" key="2">
    <source>
        <dbReference type="EMBL" id="MBA0801443.1"/>
    </source>
</evidence>
<dbReference type="Proteomes" id="UP000593560">
    <property type="component" value="Unassembled WGS sequence"/>
</dbReference>
<accession>A0A7J9GV41</accession>